<feature type="domain" description="PTS EIIA type-4" evidence="2">
    <location>
        <begin position="2"/>
        <end position="124"/>
    </location>
</feature>
<dbReference type="Proteomes" id="UP000295375">
    <property type="component" value="Unassembled WGS sequence"/>
</dbReference>
<dbReference type="InterPro" id="IPR051471">
    <property type="entry name" value="Bacterial_PTS_sugar_comp"/>
</dbReference>
<evidence type="ECO:0000313" key="3">
    <source>
        <dbReference type="EMBL" id="TDQ46539.1"/>
    </source>
</evidence>
<gene>
    <name evidence="3" type="ORF">EV696_11380</name>
</gene>
<dbReference type="GO" id="GO:0009401">
    <property type="term" value="P:phosphoenolpyruvate-dependent sugar phosphotransferase system"/>
    <property type="evidence" value="ECO:0007669"/>
    <property type="project" value="InterPro"/>
</dbReference>
<dbReference type="OrthoDB" id="7065728at2"/>
<dbReference type="Pfam" id="PF03610">
    <property type="entry name" value="EIIA-man"/>
    <property type="match status" value="1"/>
</dbReference>
<name>A0A4R6ULX7_9GAMM</name>
<organism evidence="3 4">
    <name type="scientific">Permianibacter aggregans</name>
    <dbReference type="NCBI Taxonomy" id="1510150"/>
    <lineage>
        <taxon>Bacteria</taxon>
        <taxon>Pseudomonadati</taxon>
        <taxon>Pseudomonadota</taxon>
        <taxon>Gammaproteobacteria</taxon>
        <taxon>Pseudomonadales</taxon>
        <taxon>Pseudomonadaceae</taxon>
        <taxon>Permianibacter</taxon>
    </lineage>
</organism>
<dbReference type="EMBL" id="SNYM01000013">
    <property type="protein sequence ID" value="TDQ46539.1"/>
    <property type="molecule type" value="Genomic_DNA"/>
</dbReference>
<dbReference type="PANTHER" id="PTHR33799:SF1">
    <property type="entry name" value="PTS SYSTEM MANNOSE-SPECIFIC EIIAB COMPONENT-RELATED"/>
    <property type="match status" value="1"/>
</dbReference>
<evidence type="ECO:0000256" key="1">
    <source>
        <dbReference type="ARBA" id="ARBA00022679"/>
    </source>
</evidence>
<sequence length="133" mass="14301">MHIGVLLLTHDDFAHQLVDAQQSPDVDSVLPLRAMAIHQEMGASVLSHHLSLKIRELDQGAGVLVLCDTVGEALAVALSEAARETLIMVVAGLNHAMFNAVLAEPNHDLAAQSQRVLHAGKNAIREYSMPMPD</sequence>
<evidence type="ECO:0000259" key="2">
    <source>
        <dbReference type="PROSITE" id="PS51096"/>
    </source>
</evidence>
<dbReference type="GO" id="GO:0016740">
    <property type="term" value="F:transferase activity"/>
    <property type="evidence" value="ECO:0007669"/>
    <property type="project" value="UniProtKB-KW"/>
</dbReference>
<dbReference type="SUPFAM" id="SSF53062">
    <property type="entry name" value="PTS system fructose IIA component-like"/>
    <property type="match status" value="1"/>
</dbReference>
<dbReference type="AlphaFoldDB" id="A0A4R6ULX7"/>
<protein>
    <submittedName>
        <fullName evidence="3">Mannose/fructose-specific phosphotransferase system component IIA</fullName>
    </submittedName>
</protein>
<dbReference type="InterPro" id="IPR004701">
    <property type="entry name" value="PTS_EIIA_man-typ"/>
</dbReference>
<dbReference type="PANTHER" id="PTHR33799">
    <property type="entry name" value="PTS PERMEASE-RELATED-RELATED"/>
    <property type="match status" value="1"/>
</dbReference>
<dbReference type="InterPro" id="IPR036662">
    <property type="entry name" value="PTS_EIIA_man-typ_sf"/>
</dbReference>
<keyword evidence="4" id="KW-1185">Reference proteome</keyword>
<dbReference type="Gene3D" id="3.40.50.510">
    <property type="entry name" value="Phosphotransferase system, mannose-type IIA component"/>
    <property type="match status" value="1"/>
</dbReference>
<dbReference type="RefSeq" id="WP_133591792.1">
    <property type="nucleotide sequence ID" value="NZ_CP037953.1"/>
</dbReference>
<proteinExistence type="predicted"/>
<evidence type="ECO:0000313" key="4">
    <source>
        <dbReference type="Proteomes" id="UP000295375"/>
    </source>
</evidence>
<reference evidence="3 4" key="1">
    <citation type="submission" date="2019-03" db="EMBL/GenBank/DDBJ databases">
        <title>Genomic Encyclopedia of Type Strains, Phase IV (KMG-IV): sequencing the most valuable type-strain genomes for metagenomic binning, comparative biology and taxonomic classification.</title>
        <authorList>
            <person name="Goeker M."/>
        </authorList>
    </citation>
    <scope>NUCLEOTIDE SEQUENCE [LARGE SCALE GENOMIC DNA]</scope>
    <source>
        <strain evidence="3 4">DSM 103792</strain>
    </source>
</reference>
<accession>A0A4R6ULX7</accession>
<keyword evidence="1 3" id="KW-0808">Transferase</keyword>
<dbReference type="GO" id="GO:0016020">
    <property type="term" value="C:membrane"/>
    <property type="evidence" value="ECO:0007669"/>
    <property type="project" value="InterPro"/>
</dbReference>
<dbReference type="PROSITE" id="PS51096">
    <property type="entry name" value="PTS_EIIA_TYPE_4"/>
    <property type="match status" value="1"/>
</dbReference>
<comment type="caution">
    <text evidence="3">The sequence shown here is derived from an EMBL/GenBank/DDBJ whole genome shotgun (WGS) entry which is preliminary data.</text>
</comment>